<dbReference type="AlphaFoldDB" id="A0A1H6R9U2"/>
<gene>
    <name evidence="1" type="ORF">SAMN05421831_103198</name>
</gene>
<name>A0A1H6R9U2_9GAMM</name>
<dbReference type="Pfam" id="PF18944">
    <property type="entry name" value="DUF5691"/>
    <property type="match status" value="1"/>
</dbReference>
<dbReference type="InterPro" id="IPR043746">
    <property type="entry name" value="DUF5691"/>
</dbReference>
<accession>A0A1H6R9U2</accession>
<reference evidence="2" key="1">
    <citation type="submission" date="2016-10" db="EMBL/GenBank/DDBJ databases">
        <authorList>
            <person name="Varghese N."/>
            <person name="Submissions S."/>
        </authorList>
    </citation>
    <scope>NUCLEOTIDE SEQUENCE [LARGE SCALE GENOMIC DNA]</scope>
    <source>
        <strain evidence="2">DSM 7165</strain>
    </source>
</reference>
<proteinExistence type="predicted"/>
<keyword evidence="2" id="KW-1185">Reference proteome</keyword>
<evidence type="ECO:0000313" key="1">
    <source>
        <dbReference type="EMBL" id="SEI52589.1"/>
    </source>
</evidence>
<dbReference type="RefSeq" id="WP_093308851.1">
    <property type="nucleotide sequence ID" value="NZ_FNYH01000003.1"/>
</dbReference>
<evidence type="ECO:0000313" key="2">
    <source>
        <dbReference type="Proteomes" id="UP000242999"/>
    </source>
</evidence>
<dbReference type="STRING" id="64971.SAMN05421831_103198"/>
<organism evidence="1 2">
    <name type="scientific">Allopseudospirillum japonicum</name>
    <dbReference type="NCBI Taxonomy" id="64971"/>
    <lineage>
        <taxon>Bacteria</taxon>
        <taxon>Pseudomonadati</taxon>
        <taxon>Pseudomonadota</taxon>
        <taxon>Gammaproteobacteria</taxon>
        <taxon>Oceanospirillales</taxon>
        <taxon>Oceanospirillaceae</taxon>
        <taxon>Allopseudospirillum</taxon>
    </lineage>
</organism>
<dbReference type="Proteomes" id="UP000242999">
    <property type="component" value="Unassembled WGS sequence"/>
</dbReference>
<dbReference type="EMBL" id="FNYH01000003">
    <property type="protein sequence ID" value="SEI52589.1"/>
    <property type="molecule type" value="Genomic_DNA"/>
</dbReference>
<sequence length="490" mass="54581">MSVTPLTSVDTAVEEALAQELAQITTLENHWLLGNANFELSQVPQSWQPLLAQVAPAQRQVYALILSQQQKLFLQQEVWQPSAATGKAALPELPLPCLPARAHALFHQVKGALAQIPHAHIGHLLHQMAALGYSVPPQLWLPKTQDGRYLPALYLPWWFWVRGKDPYSALDVETWSCYTAKEIFYLWTHLYRQDAAKARTLLMTFASKLPKESGAELLKMLSVDLTVQDQALLETCLQNKHLQVRQVAQALLWRLQDAPVVDEEALALLKNQLEYRHGRLSKISTEKTEPLATPIAAVPYIHLAQAFDLSPHQLVLAWREASFSAAENQAFWLSVVCQLPTYSLEKCLTDLVARIPKTPSLFKTLVALGIRLTAEQSQQLAKAILSHADNRLAWSELLALVDQPLTDVDITSVWASAFGQSLAKKITKVCKASTHINQPHLIREILALGWLVDAQAASTSVKILQDLGVSIHDTALDTHRLTLELTTSLD</sequence>
<protein>
    <submittedName>
        <fullName evidence="1">Uncharacterized protein</fullName>
    </submittedName>
</protein>
<dbReference type="OrthoDB" id="262508at2"/>